<dbReference type="InterPro" id="IPR036465">
    <property type="entry name" value="vWFA_dom_sf"/>
</dbReference>
<dbReference type="SUPFAM" id="SSF53300">
    <property type="entry name" value="vWA-like"/>
    <property type="match status" value="1"/>
</dbReference>
<dbReference type="Proteomes" id="UP001175271">
    <property type="component" value="Unassembled WGS sequence"/>
</dbReference>
<dbReference type="InterPro" id="IPR002035">
    <property type="entry name" value="VWF_A"/>
</dbReference>
<evidence type="ECO:0000259" key="1">
    <source>
        <dbReference type="PROSITE" id="PS50234"/>
    </source>
</evidence>
<organism evidence="2 3">
    <name type="scientific">Steinernema hermaphroditum</name>
    <dbReference type="NCBI Taxonomy" id="289476"/>
    <lineage>
        <taxon>Eukaryota</taxon>
        <taxon>Metazoa</taxon>
        <taxon>Ecdysozoa</taxon>
        <taxon>Nematoda</taxon>
        <taxon>Chromadorea</taxon>
        <taxon>Rhabditida</taxon>
        <taxon>Tylenchina</taxon>
        <taxon>Panagrolaimomorpha</taxon>
        <taxon>Strongyloidoidea</taxon>
        <taxon>Steinernematidae</taxon>
        <taxon>Steinernema</taxon>
    </lineage>
</organism>
<dbReference type="Gene3D" id="3.10.100.10">
    <property type="entry name" value="Mannose-Binding Protein A, subunit A"/>
    <property type="match status" value="1"/>
</dbReference>
<proteinExistence type="predicted"/>
<dbReference type="PROSITE" id="PS50234">
    <property type="entry name" value="VWFA"/>
    <property type="match status" value="1"/>
</dbReference>
<gene>
    <name evidence="2" type="ORF">QR680_002564</name>
</gene>
<dbReference type="CDD" id="cd00037">
    <property type="entry name" value="CLECT"/>
    <property type="match status" value="1"/>
</dbReference>
<reference evidence="2" key="1">
    <citation type="submission" date="2023-06" db="EMBL/GenBank/DDBJ databases">
        <title>Genomic analysis of the entomopathogenic nematode Steinernema hermaphroditum.</title>
        <authorList>
            <person name="Schwarz E.M."/>
            <person name="Heppert J.K."/>
            <person name="Baniya A."/>
            <person name="Schwartz H.T."/>
            <person name="Tan C.-H."/>
            <person name="Antoshechkin I."/>
            <person name="Sternberg P.W."/>
            <person name="Goodrich-Blair H."/>
            <person name="Dillman A.R."/>
        </authorList>
    </citation>
    <scope>NUCLEOTIDE SEQUENCE</scope>
    <source>
        <strain evidence="2">PS9179</strain>
        <tissue evidence="2">Whole animal</tissue>
    </source>
</reference>
<evidence type="ECO:0000313" key="2">
    <source>
        <dbReference type="EMBL" id="KAK0398369.1"/>
    </source>
</evidence>
<dbReference type="PANTHER" id="PTHR31024">
    <property type="entry name" value="C-TYPE LECTIN"/>
    <property type="match status" value="1"/>
</dbReference>
<dbReference type="PANTHER" id="PTHR31024:SF13">
    <property type="entry name" value="C-TYPE LECTIN DOMAIN-CONTAINING PROTEIN 160"/>
    <property type="match status" value="1"/>
</dbReference>
<feature type="domain" description="VWFA" evidence="1">
    <location>
        <begin position="166"/>
        <end position="294"/>
    </location>
</feature>
<comment type="caution">
    <text evidence="2">The sequence shown here is derived from an EMBL/GenBank/DDBJ whole genome shotgun (WGS) entry which is preliminary data.</text>
</comment>
<accession>A0AA39H420</accession>
<evidence type="ECO:0000313" key="3">
    <source>
        <dbReference type="Proteomes" id="UP001175271"/>
    </source>
</evidence>
<dbReference type="InterPro" id="IPR016186">
    <property type="entry name" value="C-type_lectin-like/link_sf"/>
</dbReference>
<dbReference type="Pfam" id="PF00092">
    <property type="entry name" value="VWA"/>
    <property type="match status" value="1"/>
</dbReference>
<dbReference type="AlphaFoldDB" id="A0AA39H420"/>
<dbReference type="GO" id="GO:0045087">
    <property type="term" value="P:innate immune response"/>
    <property type="evidence" value="ECO:0007669"/>
    <property type="project" value="TreeGrafter"/>
</dbReference>
<keyword evidence="3" id="KW-1185">Reference proteome</keyword>
<dbReference type="EMBL" id="JAUCMV010000005">
    <property type="protein sequence ID" value="KAK0398369.1"/>
    <property type="molecule type" value="Genomic_DNA"/>
</dbReference>
<name>A0AA39H420_9BILA</name>
<dbReference type="InterPro" id="IPR016187">
    <property type="entry name" value="CTDL_fold"/>
</dbReference>
<dbReference type="Gene3D" id="3.40.50.410">
    <property type="entry name" value="von Willebrand factor, type A domain"/>
    <property type="match status" value="1"/>
</dbReference>
<sequence length="429" mass="47175">MKSSGCCLMLCSWIRLRLHVIYCSTLRWSIIVASIVFINQVSCCMPTQPTPPPTTTTPSSSVCCGNLNQTISDQFADGVMNFTYNNPACHTQATMTCFNPVPQINLTAAIVLNNNTFLAQGLNQVSAQATCNANRAWTVTGNSSQTIVIQNLFCIVADTSTPGRNYSNEPTVVRQITQPQNANLLTKSIVNMKYSGSGNLNVGEAMRVAAKELGKSKRTNAKKAIIIYGTALSEQDSSYEITKQLQESGITVITVAFLEDNEGPLAKRLGQIASPGMNLTSNDPSLFDDLKRALCESKIQANTQNFNKNGTKPLGQCFLYGNIEANWWAAKRSCENRGGYLMAHLDAKYLEQVKTYLNQTDEYPNSFYKLHVGLRYDNFYENYLWDGGFGVLSSAFQSSWCPGFPNISHGRSVLSVMSRGNQVSKSHVS</sequence>
<protein>
    <recommendedName>
        <fullName evidence="1">VWFA domain-containing protein</fullName>
    </recommendedName>
</protein>
<dbReference type="SUPFAM" id="SSF56436">
    <property type="entry name" value="C-type lectin-like"/>
    <property type="match status" value="1"/>
</dbReference>